<accession>A0A4Y8SQR5</accession>
<dbReference type="EMBL" id="SOZE01000001">
    <property type="protein sequence ID" value="TFF40931.1"/>
    <property type="molecule type" value="Genomic_DNA"/>
</dbReference>
<evidence type="ECO:0000313" key="3">
    <source>
        <dbReference type="Proteomes" id="UP000297540"/>
    </source>
</evidence>
<evidence type="ECO:0000259" key="1">
    <source>
        <dbReference type="PROSITE" id="PS50965"/>
    </source>
</evidence>
<protein>
    <recommendedName>
        <fullName evidence="1">NERD domain-containing protein</fullName>
    </recommendedName>
</protein>
<proteinExistence type="predicted"/>
<name>A0A4Y8SQR5_9SPHI</name>
<dbReference type="AlphaFoldDB" id="A0A4Y8SQR5"/>
<evidence type="ECO:0000313" key="2">
    <source>
        <dbReference type="EMBL" id="TFF40931.1"/>
    </source>
</evidence>
<reference evidence="2 3" key="1">
    <citation type="journal article" date="2017" name="Int. J. Syst. Evol. Microbiol.">
        <title>Mucilaginibacterpsychrotolerans sp. nov., isolated from peatlands.</title>
        <authorList>
            <person name="Deng Y."/>
            <person name="Shen L."/>
            <person name="Xu B."/>
            <person name="Liu Y."/>
            <person name="Gu Z."/>
            <person name="Liu H."/>
            <person name="Zhou Y."/>
        </authorList>
    </citation>
    <scope>NUCLEOTIDE SEQUENCE [LARGE SCALE GENOMIC DNA]</scope>
    <source>
        <strain evidence="2 3">NH7-4</strain>
    </source>
</reference>
<dbReference type="OrthoDB" id="9813328at2"/>
<comment type="caution">
    <text evidence="2">The sequence shown here is derived from an EMBL/GenBank/DDBJ whole genome shotgun (WGS) entry which is preliminary data.</text>
</comment>
<sequence>MCKVYHEIGCLTEIKSRLRAHNIHEYKSLNEVIKFRDNYSSSRKQIISNHELLIEQEKVTLSESIVQLEHAIKEQEIVVKEKYEEGLENLNTQLCNLLSTNSNGKRSIVIYIKSVILKLRIRYTKITVNSRIDYSLKHLTDDYNKKNDRHKYIVSNFDEAVRESGSPQLNELDRKKQVIDEINAFIYGALGEHKVVKELEKLSDDYILINDFTCAFNPPIYRRQQNDYIKSIQIDHILVAPSGVFLIETKNWSKDSLNNLNLHSPVEQIRRTNFALYKIMNNEISNARFTLGKHHWGDRKIPIKNLIVLINHKPIEEFQHVKILAVNGLINYVGYFKPCFSPKETGDLAEYLLSFSK</sequence>
<dbReference type="Pfam" id="PF08378">
    <property type="entry name" value="NERD"/>
    <property type="match status" value="1"/>
</dbReference>
<keyword evidence="3" id="KW-1185">Reference proteome</keyword>
<dbReference type="RefSeq" id="WP_133229448.1">
    <property type="nucleotide sequence ID" value="NZ_SOZE01000001.1"/>
</dbReference>
<dbReference type="InterPro" id="IPR011528">
    <property type="entry name" value="NERD"/>
</dbReference>
<organism evidence="2 3">
    <name type="scientific">Mucilaginibacter psychrotolerans</name>
    <dbReference type="NCBI Taxonomy" id="1524096"/>
    <lineage>
        <taxon>Bacteria</taxon>
        <taxon>Pseudomonadati</taxon>
        <taxon>Bacteroidota</taxon>
        <taxon>Sphingobacteriia</taxon>
        <taxon>Sphingobacteriales</taxon>
        <taxon>Sphingobacteriaceae</taxon>
        <taxon>Mucilaginibacter</taxon>
    </lineage>
</organism>
<gene>
    <name evidence="2" type="ORF">E2R66_01785</name>
</gene>
<dbReference type="PROSITE" id="PS50965">
    <property type="entry name" value="NERD"/>
    <property type="match status" value="1"/>
</dbReference>
<dbReference type="Proteomes" id="UP000297540">
    <property type="component" value="Unassembled WGS sequence"/>
</dbReference>
<feature type="domain" description="NERD" evidence="1">
    <location>
        <begin position="187"/>
        <end position="299"/>
    </location>
</feature>